<comment type="similarity">
    <text evidence="2 8">Belongs to the MIP/aquaporin (TC 1.A.8) family.</text>
</comment>
<dbReference type="OrthoDB" id="9807293at2"/>
<dbReference type="SUPFAM" id="SSF81338">
    <property type="entry name" value="Aquaporin-like"/>
    <property type="match status" value="1"/>
</dbReference>
<keyword evidence="5 8" id="KW-0812">Transmembrane</keyword>
<evidence type="ECO:0000256" key="8">
    <source>
        <dbReference type="RuleBase" id="RU000477"/>
    </source>
</evidence>
<dbReference type="GO" id="GO:0015250">
    <property type="term" value="F:water channel activity"/>
    <property type="evidence" value="ECO:0007669"/>
    <property type="project" value="TreeGrafter"/>
</dbReference>
<evidence type="ECO:0000256" key="2">
    <source>
        <dbReference type="ARBA" id="ARBA00006175"/>
    </source>
</evidence>
<comment type="caution">
    <text evidence="10">The sequence shown here is derived from an EMBL/GenBank/DDBJ whole genome shotgun (WGS) entry which is preliminary data.</text>
</comment>
<keyword evidence="4" id="KW-1003">Cell membrane</keyword>
<sequence length="237" mass="23829">MDNGKRYGAELLGTFLLVFFGAGTAVAALNTGGVVVVALAFGLVLLALVYVFGPVSGCHVNPAVTLGALLTGRISLPGAIGYWIAQVLGGIAAGFLIFALSNWGDVPDQTGQLGANEYGATINLGGTLVLEIVLTFFLVLVVLVVTSRTEQVGVTGLAIGLALGTCHLVAVTLDGTSVNPARSIGPALFNGGTPLSQLWVFIVAPLIGGALAAAASPLALRAARPSGPRRQAGADTP</sequence>
<evidence type="ECO:0000256" key="6">
    <source>
        <dbReference type="ARBA" id="ARBA00022989"/>
    </source>
</evidence>
<feature type="transmembrane region" description="Helical" evidence="9">
    <location>
        <begin position="152"/>
        <end position="173"/>
    </location>
</feature>
<dbReference type="Gene3D" id="1.20.1080.10">
    <property type="entry name" value="Glycerol uptake facilitator protein"/>
    <property type="match status" value="1"/>
</dbReference>
<dbReference type="PRINTS" id="PR00783">
    <property type="entry name" value="MINTRINSICP"/>
</dbReference>
<evidence type="ECO:0000256" key="3">
    <source>
        <dbReference type="ARBA" id="ARBA00022448"/>
    </source>
</evidence>
<protein>
    <submittedName>
        <fullName evidence="10">Aquaporin</fullName>
    </submittedName>
</protein>
<dbReference type="PANTHER" id="PTHR19139">
    <property type="entry name" value="AQUAPORIN TRANSPORTER"/>
    <property type="match status" value="1"/>
</dbReference>
<reference evidence="10 11" key="1">
    <citation type="submission" date="2018-01" db="EMBL/GenBank/DDBJ databases">
        <title>Draft genome sequence of Salinispora sp. 13K206.</title>
        <authorList>
            <person name="Sahin N."/>
            <person name="Saygin H."/>
            <person name="Ay H."/>
        </authorList>
    </citation>
    <scope>NUCLEOTIDE SEQUENCE [LARGE SCALE GENOMIC DNA]</scope>
    <source>
        <strain evidence="10 11">13K206</strain>
    </source>
</reference>
<feature type="transmembrane region" description="Helical" evidence="9">
    <location>
        <begin position="120"/>
        <end position="145"/>
    </location>
</feature>
<feature type="transmembrane region" description="Helical" evidence="9">
    <location>
        <begin position="37"/>
        <end position="58"/>
    </location>
</feature>
<dbReference type="EMBL" id="POUB01000430">
    <property type="protein sequence ID" value="PZF84185.1"/>
    <property type="molecule type" value="Genomic_DNA"/>
</dbReference>
<evidence type="ECO:0000256" key="9">
    <source>
        <dbReference type="SAM" id="Phobius"/>
    </source>
</evidence>
<keyword evidence="11" id="KW-1185">Reference proteome</keyword>
<keyword evidence="3 8" id="KW-0813">Transport</keyword>
<feature type="transmembrane region" description="Helical" evidence="9">
    <location>
        <begin position="79"/>
        <end position="100"/>
    </location>
</feature>
<evidence type="ECO:0000256" key="5">
    <source>
        <dbReference type="ARBA" id="ARBA00022692"/>
    </source>
</evidence>
<dbReference type="Pfam" id="PF00230">
    <property type="entry name" value="MIP"/>
    <property type="match status" value="1"/>
</dbReference>
<organism evidence="10 11">
    <name type="scientific">Micromonospora deserti</name>
    <dbReference type="NCBI Taxonomy" id="2070366"/>
    <lineage>
        <taxon>Bacteria</taxon>
        <taxon>Bacillati</taxon>
        <taxon>Actinomycetota</taxon>
        <taxon>Actinomycetes</taxon>
        <taxon>Micromonosporales</taxon>
        <taxon>Micromonosporaceae</taxon>
        <taxon>Micromonospora</taxon>
    </lineage>
</organism>
<dbReference type="RefSeq" id="WP_111137638.1">
    <property type="nucleotide sequence ID" value="NZ_POUB01000430.1"/>
</dbReference>
<accession>A0A2W2BAA7</accession>
<evidence type="ECO:0000313" key="11">
    <source>
        <dbReference type="Proteomes" id="UP000248749"/>
    </source>
</evidence>
<feature type="transmembrane region" description="Helical" evidence="9">
    <location>
        <begin position="198"/>
        <end position="220"/>
    </location>
</feature>
<gene>
    <name evidence="10" type="ORF">C1I99_30565</name>
</gene>
<dbReference type="InterPro" id="IPR034294">
    <property type="entry name" value="Aquaporin_transptr"/>
</dbReference>
<dbReference type="PANTHER" id="PTHR19139:SF199">
    <property type="entry name" value="MIP17260P"/>
    <property type="match status" value="1"/>
</dbReference>
<name>A0A2W2BAA7_9ACTN</name>
<evidence type="ECO:0000256" key="4">
    <source>
        <dbReference type="ARBA" id="ARBA00022475"/>
    </source>
</evidence>
<dbReference type="PROSITE" id="PS00221">
    <property type="entry name" value="MIP"/>
    <property type="match status" value="1"/>
</dbReference>
<evidence type="ECO:0000256" key="7">
    <source>
        <dbReference type="ARBA" id="ARBA00023136"/>
    </source>
</evidence>
<dbReference type="Proteomes" id="UP000248749">
    <property type="component" value="Unassembled WGS sequence"/>
</dbReference>
<dbReference type="GO" id="GO:0005886">
    <property type="term" value="C:plasma membrane"/>
    <property type="evidence" value="ECO:0007669"/>
    <property type="project" value="UniProtKB-SubCell"/>
</dbReference>
<evidence type="ECO:0000313" key="10">
    <source>
        <dbReference type="EMBL" id="PZF84185.1"/>
    </source>
</evidence>
<dbReference type="InterPro" id="IPR023271">
    <property type="entry name" value="Aquaporin-like"/>
</dbReference>
<keyword evidence="6 9" id="KW-1133">Transmembrane helix</keyword>
<evidence type="ECO:0000256" key="1">
    <source>
        <dbReference type="ARBA" id="ARBA00004651"/>
    </source>
</evidence>
<keyword evidence="7 9" id="KW-0472">Membrane</keyword>
<proteinExistence type="inferred from homology"/>
<comment type="subcellular location">
    <subcellularLocation>
        <location evidence="1">Cell membrane</location>
        <topology evidence="1">Multi-pass membrane protein</topology>
    </subcellularLocation>
</comment>
<dbReference type="InterPro" id="IPR000425">
    <property type="entry name" value="MIP"/>
</dbReference>
<dbReference type="InterPro" id="IPR022357">
    <property type="entry name" value="MIP_CS"/>
</dbReference>
<dbReference type="AlphaFoldDB" id="A0A2W2BAA7"/>